<dbReference type="CDD" id="cd06163">
    <property type="entry name" value="S2P-M50_PDZ_RseP-like"/>
    <property type="match status" value="1"/>
</dbReference>
<dbReference type="RefSeq" id="WP_006870567.1">
    <property type="nucleotide sequence ID" value="NZ_JH413817.1"/>
</dbReference>
<evidence type="ECO:0000256" key="4">
    <source>
        <dbReference type="ARBA" id="ARBA00022670"/>
    </source>
</evidence>
<dbReference type="eggNOG" id="COG0750">
    <property type="taxonomic scope" value="Bacteria"/>
</dbReference>
<feature type="transmembrane region" description="Helical" evidence="11">
    <location>
        <begin position="330"/>
        <end position="349"/>
    </location>
</feature>
<organism evidence="13 14">
    <name type="scientific">Legionella drancourtii LLAP12</name>
    <dbReference type="NCBI Taxonomy" id="658187"/>
    <lineage>
        <taxon>Bacteria</taxon>
        <taxon>Pseudomonadati</taxon>
        <taxon>Pseudomonadota</taxon>
        <taxon>Gammaproteobacteria</taxon>
        <taxon>Legionellales</taxon>
        <taxon>Legionellaceae</taxon>
        <taxon>Legionella</taxon>
    </lineage>
</organism>
<dbReference type="InterPro" id="IPR008915">
    <property type="entry name" value="Peptidase_M50"/>
</dbReference>
<evidence type="ECO:0000256" key="5">
    <source>
        <dbReference type="ARBA" id="ARBA00022692"/>
    </source>
</evidence>
<dbReference type="GO" id="GO:0004222">
    <property type="term" value="F:metalloendopeptidase activity"/>
    <property type="evidence" value="ECO:0007669"/>
    <property type="project" value="InterPro"/>
</dbReference>
<evidence type="ECO:0000256" key="9">
    <source>
        <dbReference type="ARBA" id="ARBA00023049"/>
    </source>
</evidence>
<protein>
    <recommendedName>
        <fullName evidence="12">PDZ domain-containing protein</fullName>
    </recommendedName>
</protein>
<evidence type="ECO:0000313" key="13">
    <source>
        <dbReference type="EMBL" id="EHL31177.1"/>
    </source>
</evidence>
<dbReference type="Pfam" id="PF02163">
    <property type="entry name" value="Peptidase_M50"/>
    <property type="match status" value="1"/>
</dbReference>
<keyword evidence="8 11" id="KW-1133">Transmembrane helix</keyword>
<evidence type="ECO:0000256" key="1">
    <source>
        <dbReference type="ARBA" id="ARBA00001947"/>
    </source>
</evidence>
<dbReference type="SUPFAM" id="SSF50156">
    <property type="entry name" value="PDZ domain-like"/>
    <property type="match status" value="1"/>
</dbReference>
<name>G9EN16_9GAMM</name>
<dbReference type="InterPro" id="IPR036034">
    <property type="entry name" value="PDZ_sf"/>
</dbReference>
<evidence type="ECO:0000256" key="8">
    <source>
        <dbReference type="ARBA" id="ARBA00022989"/>
    </source>
</evidence>
<dbReference type="Gene3D" id="2.30.42.10">
    <property type="match status" value="1"/>
</dbReference>
<evidence type="ECO:0000313" key="14">
    <source>
        <dbReference type="Proteomes" id="UP000002770"/>
    </source>
</evidence>
<proteinExistence type="inferred from homology"/>
<keyword evidence="4" id="KW-0645">Protease</keyword>
<dbReference type="SMART" id="SM00228">
    <property type="entry name" value="PDZ"/>
    <property type="match status" value="1"/>
</dbReference>
<dbReference type="GO" id="GO:0016020">
    <property type="term" value="C:membrane"/>
    <property type="evidence" value="ECO:0007669"/>
    <property type="project" value="UniProtKB-SubCell"/>
</dbReference>
<keyword evidence="6" id="KW-0378">Hydrolase</keyword>
<comment type="subcellular location">
    <subcellularLocation>
        <location evidence="2">Membrane</location>
        <topology evidence="2">Multi-pass membrane protein</topology>
    </subcellularLocation>
</comment>
<dbReference type="Proteomes" id="UP000002770">
    <property type="component" value="Unassembled WGS sequence"/>
</dbReference>
<dbReference type="EMBL" id="JH413817">
    <property type="protein sequence ID" value="EHL31177.1"/>
    <property type="molecule type" value="Genomic_DNA"/>
</dbReference>
<evidence type="ECO:0000256" key="11">
    <source>
        <dbReference type="SAM" id="Phobius"/>
    </source>
</evidence>
<dbReference type="InParanoid" id="G9EN16"/>
<evidence type="ECO:0000256" key="10">
    <source>
        <dbReference type="ARBA" id="ARBA00023136"/>
    </source>
</evidence>
<sequence length="355" mass="38912">MFLAIIAIILTLLLVVGIHEGGHALVARYFKVKIKKVSIGFGKPLLHWQSSGGCEWVWAVFPLGGYVQLENTRISPVAQSEYSGCFDKKPVWQRILILLAGAGANIITAWFALILVYMIGLNYTVPQIQFVQPDSVAAQAGIVAGDQLLAIAGHDTPSWNDVGMQLVIFWGKQKVPMTVSRNDGKELKEVTLDLSHIQFRGLKANLLTRLGMEPNLSAAHSTLHASSIGEAIHQANRIIVNMFYFFLIIFKQLFSGVIPFSMLLGPLSVFAASVASLTQGIVVFMFFIATLSLAVALVNLFPIPGLDGGSIVYAVIEKIRGKSVSVAMELLLHRLVFIVFCMVLVHLLMNDLQRI</sequence>
<feature type="domain" description="PDZ" evidence="12">
    <location>
        <begin position="109"/>
        <end position="183"/>
    </location>
</feature>
<evidence type="ECO:0000259" key="12">
    <source>
        <dbReference type="SMART" id="SM00228"/>
    </source>
</evidence>
<keyword evidence="10 11" id="KW-0472">Membrane</keyword>
<comment type="cofactor">
    <cofactor evidence="1">
        <name>Zn(2+)</name>
        <dbReference type="ChEBI" id="CHEBI:29105"/>
    </cofactor>
</comment>
<reference evidence="13 14" key="1">
    <citation type="journal article" date="2011" name="BMC Genomics">
        <title>Insight into cross-talk between intra-amoebal pathogens.</title>
        <authorList>
            <person name="Gimenez G."/>
            <person name="Bertelli C."/>
            <person name="Moliner C."/>
            <person name="Robert C."/>
            <person name="Raoult D."/>
            <person name="Fournier P.E."/>
            <person name="Greub G."/>
        </authorList>
    </citation>
    <scope>NUCLEOTIDE SEQUENCE [LARGE SCALE GENOMIC DNA]</scope>
    <source>
        <strain evidence="13 14">LLAP12</strain>
    </source>
</reference>
<accession>G9EN16</accession>
<dbReference type="InterPro" id="IPR001478">
    <property type="entry name" value="PDZ"/>
</dbReference>
<feature type="transmembrane region" description="Helical" evidence="11">
    <location>
        <begin position="277"/>
        <end position="301"/>
    </location>
</feature>
<dbReference type="PANTHER" id="PTHR42837">
    <property type="entry name" value="REGULATOR OF SIGMA-E PROTEASE RSEP"/>
    <property type="match status" value="1"/>
</dbReference>
<dbReference type="OrthoDB" id="9782003at2"/>
<evidence type="ECO:0000256" key="3">
    <source>
        <dbReference type="ARBA" id="ARBA00007931"/>
    </source>
</evidence>
<keyword evidence="9" id="KW-0482">Metalloprotease</keyword>
<evidence type="ECO:0000256" key="7">
    <source>
        <dbReference type="ARBA" id="ARBA00022833"/>
    </source>
</evidence>
<dbReference type="PANTHER" id="PTHR42837:SF2">
    <property type="entry name" value="MEMBRANE METALLOPROTEASE ARASP2, CHLOROPLASTIC-RELATED"/>
    <property type="match status" value="1"/>
</dbReference>
<dbReference type="HOGENOM" id="CLU_025778_1_0_6"/>
<evidence type="ECO:0000256" key="2">
    <source>
        <dbReference type="ARBA" id="ARBA00004141"/>
    </source>
</evidence>
<dbReference type="STRING" id="658187.LDG_6636"/>
<keyword evidence="5 11" id="KW-0812">Transmembrane</keyword>
<evidence type="ECO:0000256" key="6">
    <source>
        <dbReference type="ARBA" id="ARBA00022801"/>
    </source>
</evidence>
<comment type="similarity">
    <text evidence="3">Belongs to the peptidase M50B family.</text>
</comment>
<feature type="transmembrane region" description="Helical" evidence="11">
    <location>
        <begin position="95"/>
        <end position="119"/>
    </location>
</feature>
<keyword evidence="14" id="KW-1185">Reference proteome</keyword>
<keyword evidence="7" id="KW-0862">Zinc</keyword>
<feature type="transmembrane region" description="Helical" evidence="11">
    <location>
        <begin position="243"/>
        <end position="265"/>
    </location>
</feature>
<dbReference type="AlphaFoldDB" id="G9EN16"/>
<dbReference type="InterPro" id="IPR004387">
    <property type="entry name" value="Pept_M50_Zn"/>
</dbReference>
<dbReference type="GO" id="GO:0006508">
    <property type="term" value="P:proteolysis"/>
    <property type="evidence" value="ECO:0007669"/>
    <property type="project" value="UniProtKB-KW"/>
</dbReference>
<gene>
    <name evidence="13" type="ORF">LDG_6636</name>
</gene>